<protein>
    <submittedName>
        <fullName evidence="2">Chemotaxis protein CheW</fullName>
    </submittedName>
</protein>
<dbReference type="GO" id="GO:0006935">
    <property type="term" value="P:chemotaxis"/>
    <property type="evidence" value="ECO:0007669"/>
    <property type="project" value="InterPro"/>
</dbReference>
<accession>A0A2W2ALY6</accession>
<feature type="domain" description="CheW-like" evidence="1">
    <location>
        <begin position="12"/>
        <end position="152"/>
    </location>
</feature>
<keyword evidence="3" id="KW-1185">Reference proteome</keyword>
<evidence type="ECO:0000259" key="1">
    <source>
        <dbReference type="PROSITE" id="PS50851"/>
    </source>
</evidence>
<organism evidence="2 3">
    <name type="scientific">Aestuariivirga litoralis</name>
    <dbReference type="NCBI Taxonomy" id="2650924"/>
    <lineage>
        <taxon>Bacteria</taxon>
        <taxon>Pseudomonadati</taxon>
        <taxon>Pseudomonadota</taxon>
        <taxon>Alphaproteobacteria</taxon>
        <taxon>Hyphomicrobiales</taxon>
        <taxon>Aestuariivirgaceae</taxon>
        <taxon>Aestuariivirga</taxon>
    </lineage>
</organism>
<reference evidence="3" key="1">
    <citation type="submission" date="2018-06" db="EMBL/GenBank/DDBJ databases">
        <title>Aestuariibacter litoralis strain KCTC 52945T.</title>
        <authorList>
            <person name="Li X."/>
            <person name="Salam N."/>
            <person name="Li J.-L."/>
            <person name="Chen Y.-M."/>
            <person name="Yang Z.-W."/>
            <person name="Zhang L.-Y."/>
            <person name="Han M.-X."/>
            <person name="Xiao M."/>
            <person name="Li W.-J."/>
        </authorList>
    </citation>
    <scope>NUCLEOTIDE SEQUENCE [LARGE SCALE GENOMIC DNA]</scope>
    <source>
        <strain evidence="3">KCTC 52945</strain>
    </source>
</reference>
<name>A0A2W2ALY6_9HYPH</name>
<sequence length="156" mass="16734">MIEKSARELTREAEFVAFRAGGLEFCINIMSVREIRGWTPATAIPRAPSYIRGVINLRGVVLPIVDLGVRLGLPGTEPTARHVIIVAQVGERAAGLLVDSVSDILSVEDTSIQPTPDVASQLARMFVRGVIAMDGRMISVITMDNVLPAGIELEAA</sequence>
<dbReference type="SMART" id="SM00260">
    <property type="entry name" value="CheW"/>
    <property type="match status" value="1"/>
</dbReference>
<dbReference type="PANTHER" id="PTHR22617">
    <property type="entry name" value="CHEMOTAXIS SENSOR HISTIDINE KINASE-RELATED"/>
    <property type="match status" value="1"/>
</dbReference>
<dbReference type="Gene3D" id="2.40.50.180">
    <property type="entry name" value="CheA-289, Domain 4"/>
    <property type="match status" value="1"/>
</dbReference>
<dbReference type="Gene3D" id="2.30.30.40">
    <property type="entry name" value="SH3 Domains"/>
    <property type="match status" value="1"/>
</dbReference>
<proteinExistence type="predicted"/>
<dbReference type="GO" id="GO:0005829">
    <property type="term" value="C:cytosol"/>
    <property type="evidence" value="ECO:0007669"/>
    <property type="project" value="TreeGrafter"/>
</dbReference>
<evidence type="ECO:0000313" key="3">
    <source>
        <dbReference type="Proteomes" id="UP000248795"/>
    </source>
</evidence>
<dbReference type="RefSeq" id="WP_111198802.1">
    <property type="nucleotide sequence ID" value="NZ_QKVK01000005.1"/>
</dbReference>
<dbReference type="EMBL" id="QKVK01000005">
    <property type="protein sequence ID" value="PZF76565.1"/>
    <property type="molecule type" value="Genomic_DNA"/>
</dbReference>
<dbReference type="Proteomes" id="UP000248795">
    <property type="component" value="Unassembled WGS sequence"/>
</dbReference>
<dbReference type="SUPFAM" id="SSF50341">
    <property type="entry name" value="CheW-like"/>
    <property type="match status" value="1"/>
</dbReference>
<evidence type="ECO:0000313" key="2">
    <source>
        <dbReference type="EMBL" id="PZF76565.1"/>
    </source>
</evidence>
<dbReference type="PANTHER" id="PTHR22617:SF23">
    <property type="entry name" value="CHEMOTAXIS PROTEIN CHEW"/>
    <property type="match status" value="1"/>
</dbReference>
<dbReference type="PROSITE" id="PS50851">
    <property type="entry name" value="CHEW"/>
    <property type="match status" value="1"/>
</dbReference>
<gene>
    <name evidence="2" type="ORF">DK847_12225</name>
</gene>
<dbReference type="GO" id="GO:0007165">
    <property type="term" value="P:signal transduction"/>
    <property type="evidence" value="ECO:0007669"/>
    <property type="project" value="InterPro"/>
</dbReference>
<dbReference type="AlphaFoldDB" id="A0A2W2ALY6"/>
<dbReference type="InterPro" id="IPR002545">
    <property type="entry name" value="CheW-lke_dom"/>
</dbReference>
<dbReference type="InterPro" id="IPR036061">
    <property type="entry name" value="CheW-like_dom_sf"/>
</dbReference>
<dbReference type="CDD" id="cd00732">
    <property type="entry name" value="CheW"/>
    <property type="match status" value="1"/>
</dbReference>
<dbReference type="Pfam" id="PF01584">
    <property type="entry name" value="CheW"/>
    <property type="match status" value="1"/>
</dbReference>
<dbReference type="InterPro" id="IPR039315">
    <property type="entry name" value="CheW"/>
</dbReference>
<comment type="caution">
    <text evidence="2">The sequence shown here is derived from an EMBL/GenBank/DDBJ whole genome shotgun (WGS) entry which is preliminary data.</text>
</comment>